<dbReference type="EMBL" id="JACNJD010000014">
    <property type="protein sequence ID" value="MBC8175787.1"/>
    <property type="molecule type" value="Genomic_DNA"/>
</dbReference>
<sequence>MKKIFLILIMVVLFFASAVAKPSLLKTERDFQREFHRVYFDGRGKLEVPVKYGRIDILTKRYAVEVDRLSKFHEGIGQCLHYAHETNRKPGLAIFVPSPRKKDLKKMKYVKYLCARYGITFWYINDEIRN</sequence>
<evidence type="ECO:0000313" key="2">
    <source>
        <dbReference type="Proteomes" id="UP000650524"/>
    </source>
</evidence>
<proteinExistence type="predicted"/>
<name>A0A8J6MUW5_9DELT</name>
<organism evidence="1 2">
    <name type="scientific">Candidatus Desulfacyla euxinica</name>
    <dbReference type="NCBI Taxonomy" id="2841693"/>
    <lineage>
        <taxon>Bacteria</taxon>
        <taxon>Deltaproteobacteria</taxon>
        <taxon>Candidatus Desulfacyla</taxon>
    </lineage>
</organism>
<accession>A0A8J6MUW5</accession>
<dbReference type="Proteomes" id="UP000650524">
    <property type="component" value="Unassembled WGS sequence"/>
</dbReference>
<reference evidence="1 2" key="1">
    <citation type="submission" date="2020-08" db="EMBL/GenBank/DDBJ databases">
        <title>Bridging the membrane lipid divide: bacteria of the FCB group superphylum have the potential to synthesize archaeal ether lipids.</title>
        <authorList>
            <person name="Villanueva L."/>
            <person name="Von Meijenfeldt F.A.B."/>
            <person name="Westbye A.B."/>
            <person name="Yadav S."/>
            <person name="Hopmans E.C."/>
            <person name="Dutilh B.E."/>
            <person name="Sinninghe Damste J.S."/>
        </authorList>
    </citation>
    <scope>NUCLEOTIDE SEQUENCE [LARGE SCALE GENOMIC DNA]</scope>
    <source>
        <strain evidence="1">NIOZ-UU27</strain>
    </source>
</reference>
<dbReference type="AlphaFoldDB" id="A0A8J6MUW5"/>
<evidence type="ECO:0000313" key="1">
    <source>
        <dbReference type="EMBL" id="MBC8175787.1"/>
    </source>
</evidence>
<comment type="caution">
    <text evidence="1">The sequence shown here is derived from an EMBL/GenBank/DDBJ whole genome shotgun (WGS) entry which is preliminary data.</text>
</comment>
<gene>
    <name evidence="1" type="ORF">H8E19_00170</name>
</gene>
<protein>
    <submittedName>
        <fullName evidence="1">Uncharacterized protein</fullName>
    </submittedName>
</protein>